<protein>
    <submittedName>
        <fullName evidence="7">RNA polymerase I associated factor, A49-like protein</fullName>
    </submittedName>
</protein>
<dbReference type="RefSeq" id="XP_016759854.1">
    <property type="nucleotide sequence ID" value="XM_016905678.1"/>
</dbReference>
<accession>N1QEX7</accession>
<dbReference type="GO" id="GO:0000428">
    <property type="term" value="C:DNA-directed RNA polymerase complex"/>
    <property type="evidence" value="ECO:0007669"/>
    <property type="project" value="UniProtKB-KW"/>
</dbReference>
<evidence type="ECO:0000256" key="2">
    <source>
        <dbReference type="ARBA" id="ARBA00009430"/>
    </source>
</evidence>
<comment type="subcellular location">
    <subcellularLocation>
        <location evidence="1">Nucleus</location>
        <location evidence="1">Nucleolus</location>
    </subcellularLocation>
</comment>
<dbReference type="Pfam" id="PF06870">
    <property type="entry name" value="RNA_pol_I_A49"/>
    <property type="match status" value="1"/>
</dbReference>
<evidence type="ECO:0000256" key="6">
    <source>
        <dbReference type="SAM" id="MobiDB-lite"/>
    </source>
</evidence>
<dbReference type="InterPro" id="IPR009668">
    <property type="entry name" value="RNA_pol-assoc_fac_A49-like"/>
</dbReference>
<dbReference type="eggNOG" id="KOG4183">
    <property type="taxonomic scope" value="Eukaryota"/>
</dbReference>
<keyword evidence="8" id="KW-1185">Reference proteome</keyword>
<feature type="region of interest" description="Disordered" evidence="6">
    <location>
        <begin position="1"/>
        <end position="21"/>
    </location>
</feature>
<dbReference type="HOGENOM" id="CLU_034953_1_0_1"/>
<evidence type="ECO:0000256" key="3">
    <source>
        <dbReference type="ARBA" id="ARBA00022478"/>
    </source>
</evidence>
<keyword evidence="4" id="KW-0804">Transcription</keyword>
<dbReference type="OrthoDB" id="532500at2759"/>
<evidence type="ECO:0000313" key="7">
    <source>
        <dbReference type="EMBL" id="EMF11733.1"/>
    </source>
</evidence>
<proteinExistence type="inferred from homology"/>
<keyword evidence="3" id="KW-0240">DNA-directed RNA polymerase</keyword>
<gene>
    <name evidence="7" type="ORF">SEPMUDRAFT_149633</name>
</gene>
<dbReference type="Proteomes" id="UP000016931">
    <property type="component" value="Unassembled WGS sequence"/>
</dbReference>
<dbReference type="GO" id="GO:0006351">
    <property type="term" value="P:DNA-templated transcription"/>
    <property type="evidence" value="ECO:0007669"/>
    <property type="project" value="InterPro"/>
</dbReference>
<dbReference type="GO" id="GO:0003677">
    <property type="term" value="F:DNA binding"/>
    <property type="evidence" value="ECO:0007669"/>
    <property type="project" value="InterPro"/>
</dbReference>
<dbReference type="PANTHER" id="PTHR14440">
    <property type="entry name" value="DNA-DIRECTED RNA POLYMERASE I SUBUNIT RPA49"/>
    <property type="match status" value="1"/>
</dbReference>
<evidence type="ECO:0000313" key="8">
    <source>
        <dbReference type="Proteomes" id="UP000016931"/>
    </source>
</evidence>
<dbReference type="EMBL" id="KB456265">
    <property type="protein sequence ID" value="EMF11733.1"/>
    <property type="molecule type" value="Genomic_DNA"/>
</dbReference>
<dbReference type="AlphaFoldDB" id="N1QEX7"/>
<evidence type="ECO:0000256" key="5">
    <source>
        <dbReference type="ARBA" id="ARBA00023242"/>
    </source>
</evidence>
<dbReference type="GeneID" id="27902815"/>
<evidence type="ECO:0000256" key="4">
    <source>
        <dbReference type="ARBA" id="ARBA00023163"/>
    </source>
</evidence>
<dbReference type="STRING" id="692275.N1QEX7"/>
<reference evidence="7 8" key="1">
    <citation type="journal article" date="2012" name="PLoS Pathog.">
        <title>Diverse lifestyles and strategies of plant pathogenesis encoded in the genomes of eighteen Dothideomycetes fungi.</title>
        <authorList>
            <person name="Ohm R.A."/>
            <person name="Feau N."/>
            <person name="Henrissat B."/>
            <person name="Schoch C.L."/>
            <person name="Horwitz B.A."/>
            <person name="Barry K.W."/>
            <person name="Condon B.J."/>
            <person name="Copeland A.C."/>
            <person name="Dhillon B."/>
            <person name="Glaser F."/>
            <person name="Hesse C.N."/>
            <person name="Kosti I."/>
            <person name="LaButti K."/>
            <person name="Lindquist E.A."/>
            <person name="Lucas S."/>
            <person name="Salamov A.A."/>
            <person name="Bradshaw R.E."/>
            <person name="Ciuffetti L."/>
            <person name="Hamelin R.C."/>
            <person name="Kema G.H.J."/>
            <person name="Lawrence C."/>
            <person name="Scott J.A."/>
            <person name="Spatafora J.W."/>
            <person name="Turgeon B.G."/>
            <person name="de Wit P.J.G.M."/>
            <person name="Zhong S."/>
            <person name="Goodwin S.B."/>
            <person name="Grigoriev I.V."/>
        </authorList>
    </citation>
    <scope>NUCLEOTIDE SEQUENCE [LARGE SCALE GENOMIC DNA]</scope>
    <source>
        <strain evidence="7 8">SO2202</strain>
    </source>
</reference>
<sequence length="441" mass="49432">MAEKEQRKRKRQSNVVETPNKKAAIEGGNIKVTHAGETGLHPVLLGTSGIQAPAVPFKAYAKPREGSKRAEKGDITPATHDLLLQSSQHPRLDYTAVPSPIDDQLSHYVAIYDPARKVLQIAPAHHLRLRSTLRAEAEDEAAPRARTIGQQREALGQEFGTKKAKKAINSKSTNAIAGNEGEITDVQRAILESVGETNDGLASKLSEKEQKNDALASKPIPWPRLDAEHAEDVYTFDTLIPPSDARLVKLKDWLDAADDDSKLGFKHQFPQSRFQYLAKSNAEVTLRLKALKYLTLLLEFRDLATGGGRGPKKLPKKEAMLKKLPPSRWPTELVDSVRRRFTNDTGGELGKWQMDNLSTHICALALFADHWETDVWHLKEDMKLDLKELSQYFMELGARIHKITESERTRRNMTKAQAAATRMAKLKIPLEFPKVRMGRRT</sequence>
<organism evidence="7 8">
    <name type="scientific">Sphaerulina musiva (strain SO2202)</name>
    <name type="common">Poplar stem canker fungus</name>
    <name type="synonym">Septoria musiva</name>
    <dbReference type="NCBI Taxonomy" id="692275"/>
    <lineage>
        <taxon>Eukaryota</taxon>
        <taxon>Fungi</taxon>
        <taxon>Dikarya</taxon>
        <taxon>Ascomycota</taxon>
        <taxon>Pezizomycotina</taxon>
        <taxon>Dothideomycetes</taxon>
        <taxon>Dothideomycetidae</taxon>
        <taxon>Mycosphaerellales</taxon>
        <taxon>Mycosphaerellaceae</taxon>
        <taxon>Sphaerulina</taxon>
    </lineage>
</organism>
<name>N1QEX7_SPHMS</name>
<dbReference type="GO" id="GO:0005730">
    <property type="term" value="C:nucleolus"/>
    <property type="evidence" value="ECO:0007669"/>
    <property type="project" value="UniProtKB-SubCell"/>
</dbReference>
<keyword evidence="5" id="KW-0539">Nucleus</keyword>
<evidence type="ECO:0000256" key="1">
    <source>
        <dbReference type="ARBA" id="ARBA00004604"/>
    </source>
</evidence>
<comment type="similarity">
    <text evidence="2">Belongs to the eukaryotic RPA49/POLR1E RNA polymerase subunit family.</text>
</comment>
<dbReference type="OMA" id="LWNHYVA"/>